<evidence type="ECO:0000256" key="2">
    <source>
        <dbReference type="ARBA" id="ARBA00023015"/>
    </source>
</evidence>
<dbReference type="InterPro" id="IPR036388">
    <property type="entry name" value="WH-like_DNA-bd_sf"/>
</dbReference>
<dbReference type="SUPFAM" id="SSF46785">
    <property type="entry name" value="Winged helix' DNA-binding domain"/>
    <property type="match status" value="1"/>
</dbReference>
<dbReference type="PROSITE" id="PS50931">
    <property type="entry name" value="HTH_LYSR"/>
    <property type="match status" value="1"/>
</dbReference>
<evidence type="ECO:0000256" key="1">
    <source>
        <dbReference type="ARBA" id="ARBA00009437"/>
    </source>
</evidence>
<dbReference type="STRING" id="888061.AXF15_00900"/>
<dbReference type="InterPro" id="IPR047788">
    <property type="entry name" value="LysR-like_Sec_metab"/>
</dbReference>
<dbReference type="OrthoDB" id="9808620at2"/>
<dbReference type="PRINTS" id="PR00039">
    <property type="entry name" value="HTHLYSR"/>
</dbReference>
<dbReference type="NCBIfam" id="NF040786">
    <property type="entry name" value="LysR_Sec_metab"/>
    <property type="match status" value="1"/>
</dbReference>
<evidence type="ECO:0000256" key="4">
    <source>
        <dbReference type="ARBA" id="ARBA00023163"/>
    </source>
</evidence>
<evidence type="ECO:0000313" key="7">
    <source>
        <dbReference type="Proteomes" id="UP000063964"/>
    </source>
</evidence>
<dbReference type="Pfam" id="PF00126">
    <property type="entry name" value="HTH_1"/>
    <property type="match status" value="1"/>
</dbReference>
<proteinExistence type="inferred from homology"/>
<keyword evidence="3" id="KW-0238">DNA-binding</keyword>
<name>A0A109W5D6_9BACT</name>
<dbReference type="SUPFAM" id="SSF53850">
    <property type="entry name" value="Periplasmic binding protein-like II"/>
    <property type="match status" value="1"/>
</dbReference>
<dbReference type="InterPro" id="IPR000847">
    <property type="entry name" value="LysR_HTH_N"/>
</dbReference>
<evidence type="ECO:0000313" key="6">
    <source>
        <dbReference type="EMBL" id="AMD91818.1"/>
    </source>
</evidence>
<dbReference type="Pfam" id="PF03466">
    <property type="entry name" value="LysR_substrate"/>
    <property type="match status" value="1"/>
</dbReference>
<accession>A0A109W5D6</accession>
<dbReference type="FunFam" id="1.10.10.10:FF:000001">
    <property type="entry name" value="LysR family transcriptional regulator"/>
    <property type="match status" value="1"/>
</dbReference>
<dbReference type="InterPro" id="IPR005119">
    <property type="entry name" value="LysR_subst-bd"/>
</dbReference>
<organism evidence="6 7">
    <name type="scientific">Desulfomicrobium orale DSM 12838</name>
    <dbReference type="NCBI Taxonomy" id="888061"/>
    <lineage>
        <taxon>Bacteria</taxon>
        <taxon>Pseudomonadati</taxon>
        <taxon>Thermodesulfobacteriota</taxon>
        <taxon>Desulfovibrionia</taxon>
        <taxon>Desulfovibrionales</taxon>
        <taxon>Desulfomicrobiaceae</taxon>
        <taxon>Desulfomicrobium</taxon>
    </lineage>
</organism>
<gene>
    <name evidence="6" type="ORF">AXF15_00900</name>
</gene>
<keyword evidence="4" id="KW-0804">Transcription</keyword>
<dbReference type="PANTHER" id="PTHR30126:SF64">
    <property type="entry name" value="HTH-TYPE TRANSCRIPTIONAL REGULATOR CITR"/>
    <property type="match status" value="1"/>
</dbReference>
<dbReference type="Gene3D" id="1.10.10.10">
    <property type="entry name" value="Winged helix-like DNA-binding domain superfamily/Winged helix DNA-binding domain"/>
    <property type="match status" value="1"/>
</dbReference>
<dbReference type="RefSeq" id="WP_066602053.1">
    <property type="nucleotide sequence ID" value="NZ_CP014230.1"/>
</dbReference>
<dbReference type="InterPro" id="IPR036390">
    <property type="entry name" value="WH_DNA-bd_sf"/>
</dbReference>
<reference evidence="7" key="1">
    <citation type="submission" date="2016-02" db="EMBL/GenBank/DDBJ databases">
        <authorList>
            <person name="Holder M.E."/>
            <person name="Ajami N.J."/>
            <person name="Petrosino J.F."/>
        </authorList>
    </citation>
    <scope>NUCLEOTIDE SEQUENCE [LARGE SCALE GENOMIC DNA]</scope>
    <source>
        <strain evidence="7">DSM 12838</strain>
    </source>
</reference>
<dbReference type="GO" id="GO:0003700">
    <property type="term" value="F:DNA-binding transcription factor activity"/>
    <property type="evidence" value="ECO:0007669"/>
    <property type="project" value="InterPro"/>
</dbReference>
<dbReference type="Gene3D" id="3.40.190.290">
    <property type="match status" value="1"/>
</dbReference>
<feature type="domain" description="HTH lysR-type" evidence="5">
    <location>
        <begin position="1"/>
        <end position="58"/>
    </location>
</feature>
<keyword evidence="2" id="KW-0805">Transcription regulation</keyword>
<dbReference type="Proteomes" id="UP000063964">
    <property type="component" value="Chromosome"/>
</dbReference>
<dbReference type="KEGG" id="doa:AXF15_00900"/>
<keyword evidence="7" id="KW-1185">Reference proteome</keyword>
<dbReference type="GO" id="GO:0000976">
    <property type="term" value="F:transcription cis-regulatory region binding"/>
    <property type="evidence" value="ECO:0007669"/>
    <property type="project" value="TreeGrafter"/>
</dbReference>
<evidence type="ECO:0000259" key="5">
    <source>
        <dbReference type="PROSITE" id="PS50931"/>
    </source>
</evidence>
<dbReference type="PANTHER" id="PTHR30126">
    <property type="entry name" value="HTH-TYPE TRANSCRIPTIONAL REGULATOR"/>
    <property type="match status" value="1"/>
</dbReference>
<protein>
    <recommendedName>
        <fullName evidence="5">HTH lysR-type domain-containing protein</fullName>
    </recommendedName>
</protein>
<dbReference type="AlphaFoldDB" id="A0A109W5D6"/>
<evidence type="ECO:0000256" key="3">
    <source>
        <dbReference type="ARBA" id="ARBA00023125"/>
    </source>
</evidence>
<dbReference type="EMBL" id="CP014230">
    <property type="protein sequence ID" value="AMD91818.1"/>
    <property type="molecule type" value="Genomic_DNA"/>
</dbReference>
<sequence>MDIRKLEAFARVFEYCSFSKAGKALYLSQPTISAHVAALEQELGAVLFDRIGRMVVPTKAGEVLYAHAVKIFEISSGAISEIHYLQERVTGRLELGGSTIPANYILPAHLARFWKQYPDVILDLRIGDSEEIVAQMQEGRLMLGVVGGIFGGPELEYVPLVRDRLALVMVPVLRDKYADGDAASMVRKLPWVMREEGSGTRAAMDTALGHLGLEARALHVSIMVRNAGAMARCLEEGMGAGITSVVTVRDALCSGRLVAVDLPGLRMERSFYAVFHKKRSLFPAAAKLIEFLQANLKPTEDIS</sequence>
<comment type="similarity">
    <text evidence="1">Belongs to the LysR transcriptional regulatory family.</text>
</comment>